<reference evidence="3" key="1">
    <citation type="submission" date="2016-10" db="EMBL/GenBank/DDBJ databases">
        <authorList>
            <person name="Varghese N."/>
            <person name="Submissions S."/>
        </authorList>
    </citation>
    <scope>NUCLEOTIDE SEQUENCE [LARGE SCALE GENOMIC DNA]</scope>
    <source>
        <strain evidence="3">Mob M</strain>
    </source>
</reference>
<dbReference type="Proteomes" id="UP000198535">
    <property type="component" value="Unassembled WGS sequence"/>
</dbReference>
<proteinExistence type="predicted"/>
<evidence type="ECO:0000313" key="2">
    <source>
        <dbReference type="EMBL" id="SFM95097.1"/>
    </source>
</evidence>
<dbReference type="EMBL" id="FOUJ01000012">
    <property type="protein sequence ID" value="SFM95097.1"/>
    <property type="molecule type" value="Genomic_DNA"/>
</dbReference>
<gene>
    <name evidence="1" type="ORF">SAMN04488696_2956</name>
    <name evidence="2" type="ORF">SAMN04488696_2975</name>
</gene>
<evidence type="ECO:0000313" key="3">
    <source>
        <dbReference type="Proteomes" id="UP000198535"/>
    </source>
</evidence>
<reference evidence="1" key="2">
    <citation type="submission" date="2016-10" db="EMBL/GenBank/DDBJ databases">
        <authorList>
            <person name="de Groot N.N."/>
        </authorList>
    </citation>
    <scope>NUCLEOTIDE SEQUENCE [LARGE SCALE GENOMIC DNA]</scope>
    <source>
        <strain evidence="1">Mob M</strain>
    </source>
</reference>
<dbReference type="RefSeq" id="WP_091938285.1">
    <property type="nucleotide sequence ID" value="NZ_FOUJ01000011.1"/>
</dbReference>
<name>A0A1I4UZW4_9EURY</name>
<protein>
    <submittedName>
        <fullName evidence="1">Uncharacterized protein</fullName>
    </submittedName>
</protein>
<evidence type="ECO:0000313" key="1">
    <source>
        <dbReference type="EMBL" id="SFM94557.1"/>
    </source>
</evidence>
<dbReference type="OrthoDB" id="139217at2157"/>
<dbReference type="AlphaFoldDB" id="A0A1I4UZW4"/>
<keyword evidence="3" id="KW-1185">Reference proteome</keyword>
<accession>A0A1I4UZW4</accession>
<dbReference type="STRING" id="487685.SAMN04488696_2956"/>
<organism evidence="1 3">
    <name type="scientific">Methanolobus profundi</name>
    <dbReference type="NCBI Taxonomy" id="487685"/>
    <lineage>
        <taxon>Archaea</taxon>
        <taxon>Methanobacteriati</taxon>
        <taxon>Methanobacteriota</taxon>
        <taxon>Stenosarchaea group</taxon>
        <taxon>Methanomicrobia</taxon>
        <taxon>Methanosarcinales</taxon>
        <taxon>Methanosarcinaceae</taxon>
        <taxon>Methanolobus</taxon>
    </lineage>
</organism>
<dbReference type="EMBL" id="FOUJ01000011">
    <property type="protein sequence ID" value="SFM94557.1"/>
    <property type="molecule type" value="Genomic_DNA"/>
</dbReference>
<sequence>MSWIATVEIEGDKFFARCEYNHPNLIRLPSGRQSYYCKTCGALFVVDPNFSELIENDDM</sequence>